<dbReference type="HOGENOM" id="CLU_465186_0_0_3"/>
<evidence type="ECO:0000313" key="3">
    <source>
        <dbReference type="Proteomes" id="UP000003959"/>
    </source>
</evidence>
<feature type="coiled-coil region" evidence="1">
    <location>
        <begin position="228"/>
        <end position="276"/>
    </location>
</feature>
<feature type="coiled-coil region" evidence="1">
    <location>
        <begin position="334"/>
        <end position="368"/>
    </location>
</feature>
<evidence type="ECO:0000256" key="1">
    <source>
        <dbReference type="SAM" id="Coils"/>
    </source>
</evidence>
<dbReference type="InterPro" id="IPR047813">
    <property type="entry name" value="HmpF"/>
</dbReference>
<keyword evidence="1" id="KW-0175">Coiled coil</keyword>
<dbReference type="AlphaFoldDB" id="F4XMA3"/>
<protein>
    <submittedName>
        <fullName evidence="2">Uncharacterized protein</fullName>
    </submittedName>
</protein>
<dbReference type="Proteomes" id="UP000003959">
    <property type="component" value="Unassembled WGS sequence"/>
</dbReference>
<feature type="coiled-coil region" evidence="1">
    <location>
        <begin position="442"/>
        <end position="546"/>
    </location>
</feature>
<proteinExistence type="predicted"/>
<dbReference type="NCBIfam" id="NF038350">
    <property type="entry name" value="taxis_HmpF"/>
    <property type="match status" value="1"/>
</dbReference>
<dbReference type="EMBL" id="GL890840">
    <property type="protein sequence ID" value="EGJ33812.1"/>
    <property type="molecule type" value="Genomic_DNA"/>
</dbReference>
<feature type="coiled-coil region" evidence="1">
    <location>
        <begin position="64"/>
        <end position="161"/>
    </location>
</feature>
<organism evidence="2 3">
    <name type="scientific">Moorena producens 3L</name>
    <dbReference type="NCBI Taxonomy" id="489825"/>
    <lineage>
        <taxon>Bacteria</taxon>
        <taxon>Bacillati</taxon>
        <taxon>Cyanobacteriota</taxon>
        <taxon>Cyanophyceae</taxon>
        <taxon>Coleofasciculales</taxon>
        <taxon>Coleofasciculaceae</taxon>
        <taxon>Moorena</taxon>
    </lineage>
</organism>
<keyword evidence="3" id="KW-1185">Reference proteome</keyword>
<accession>F4XMA3</accession>
<evidence type="ECO:0000313" key="2">
    <source>
        <dbReference type="EMBL" id="EGJ33812.1"/>
    </source>
</evidence>
<gene>
    <name evidence="2" type="ORF">LYNGBM3L_23480</name>
</gene>
<reference evidence="3" key="1">
    <citation type="journal article" date="2011" name="Proc. Natl. Acad. Sci. U.S.A.">
        <title>Genomic insights into the physiology and ecology of the marine filamentous cyanobacterium Lyngbya majuscula.</title>
        <authorList>
            <person name="Jones A.C."/>
            <person name="Monroe E.A."/>
            <person name="Podell S."/>
            <person name="Hess W.R."/>
            <person name="Klages S."/>
            <person name="Esquenazi E."/>
            <person name="Niessen S."/>
            <person name="Hoover H."/>
            <person name="Rothmann M."/>
            <person name="Lasken R.S."/>
            <person name="Yates J.R.III."/>
            <person name="Reinhardt R."/>
            <person name="Kube M."/>
            <person name="Burkart M.D."/>
            <person name="Allen E.E."/>
            <person name="Dorrestein P.C."/>
            <person name="Gerwick W.H."/>
            <person name="Gerwick L."/>
        </authorList>
    </citation>
    <scope>NUCLEOTIDE SEQUENCE [LARGE SCALE GENOMIC DNA]</scope>
    <source>
        <strain evidence="3">3L</strain>
    </source>
</reference>
<dbReference type="eggNOG" id="COG1196">
    <property type="taxonomic scope" value="Bacteria"/>
</dbReference>
<name>F4XMA3_9CYAN</name>
<sequence>MGRAQAELKLLAFQRTDQSWNKVSGEEVLPTEQANNFGDGALVIVNLSGNRQIQGTIEAAGGRLVNLLQNFSRLLEKSKNQEEEIEQWKQSLTYQSQELNRREMEMEARLEQMQTMEEDFSRIEQQRQELESTQAETAKLRQELERKSKELEGAWEQLRGQQLRLEEQVSEGQYSVGLDAQQAGVIQQLLNRLSGGLESTQSVWEPLNQALEVVKHQHSVLDTHWQQLNEQRLLAQKLEADVEGHGEEVQHQTQKLQQLQASCEQANREMQVQQTNLEIKLESARMVSLQLQTQQELYQELARMAATSGDVKISQMVDIAALEKMPLGELQDIVQNLQQDLEKVVRFVNDQEEELTLQHQGIEELQEQIRVASEYDRISLETQLADEQDRYQMLDRTLVGQRRTLWEREEILNQHLRVLRLRQGIVDSNGQQNQKIDLGPILLELEAQCKQHSDQLQQLEREIEQMRLRVSEAEELMNQQTQEKDAKLAQVKNWEESWLSNQVKVAQLWGKVDIYEETLQPLQDALNELRQKLEAIANALNQIQETGDSQQQAIAQISQIISSLSQSPELAAS</sequence>